<dbReference type="InterPro" id="IPR035959">
    <property type="entry name" value="RutC-like_sf"/>
</dbReference>
<dbReference type="Gene3D" id="3.30.1330.40">
    <property type="entry name" value="RutC-like"/>
    <property type="match status" value="1"/>
</dbReference>
<dbReference type="EMBL" id="JACJVJ010000001">
    <property type="protein sequence ID" value="MBC2777048.1"/>
    <property type="molecule type" value="Genomic_DNA"/>
</dbReference>
<dbReference type="InterPro" id="IPR006175">
    <property type="entry name" value="YjgF/YER057c/UK114"/>
</dbReference>
<dbReference type="SUPFAM" id="SSF55298">
    <property type="entry name" value="YjgF-like"/>
    <property type="match status" value="1"/>
</dbReference>
<protein>
    <submittedName>
        <fullName evidence="1">RidA family protein</fullName>
    </submittedName>
</protein>
<accession>A0A842HT44</accession>
<dbReference type="CDD" id="cd00448">
    <property type="entry name" value="YjgF_YER057c_UK114_family"/>
    <property type="match status" value="1"/>
</dbReference>
<dbReference type="RefSeq" id="WP_185800281.1">
    <property type="nucleotide sequence ID" value="NZ_JACJVJ010000001.1"/>
</dbReference>
<keyword evidence="2" id="KW-1185">Reference proteome</keyword>
<evidence type="ECO:0000313" key="2">
    <source>
        <dbReference type="Proteomes" id="UP000564378"/>
    </source>
</evidence>
<dbReference type="AlphaFoldDB" id="A0A842HT44"/>
<proteinExistence type="predicted"/>
<organism evidence="1 2">
    <name type="scientific">Parasphingopyxis marina</name>
    <dbReference type="NCBI Taxonomy" id="2761622"/>
    <lineage>
        <taxon>Bacteria</taxon>
        <taxon>Pseudomonadati</taxon>
        <taxon>Pseudomonadota</taxon>
        <taxon>Alphaproteobacteria</taxon>
        <taxon>Sphingomonadales</taxon>
        <taxon>Sphingomonadaceae</taxon>
        <taxon>Parasphingopyxis</taxon>
    </lineage>
</organism>
<dbReference type="PANTHER" id="PTHR11803:SF39">
    <property type="entry name" value="2-IMINOBUTANOATE_2-IMINOPROPANOATE DEAMINASE"/>
    <property type="match status" value="1"/>
</dbReference>
<dbReference type="PANTHER" id="PTHR11803">
    <property type="entry name" value="2-IMINOBUTANOATE/2-IMINOPROPANOATE DEAMINASE RIDA"/>
    <property type="match status" value="1"/>
</dbReference>
<name>A0A842HT44_9SPHN</name>
<sequence>MRQRSINIESIKHPQPIPLGCRVGPLLATSGIMGRDGETKIMPEDVAGQVRNCFHNLGLVLAEAGMDFGDVAKITFYVKDDGARDAINEVWLEHYPDEAHRPARHTQTVALRGAVLIQLDVLAYAKD</sequence>
<dbReference type="GO" id="GO:0019239">
    <property type="term" value="F:deaminase activity"/>
    <property type="evidence" value="ECO:0007669"/>
    <property type="project" value="TreeGrafter"/>
</dbReference>
<reference evidence="1 2" key="1">
    <citation type="submission" date="2020-08" db="EMBL/GenBank/DDBJ databases">
        <title>Draft genome sequence of Parasphingopyxis sp. GrpM-11.</title>
        <authorList>
            <person name="Oh J."/>
            <person name="Roh D.-H."/>
        </authorList>
    </citation>
    <scope>NUCLEOTIDE SEQUENCE [LARGE SCALE GENOMIC DNA]</scope>
    <source>
        <strain evidence="1 2">GrpM-11</strain>
    </source>
</reference>
<evidence type="ECO:0000313" key="1">
    <source>
        <dbReference type="EMBL" id="MBC2777048.1"/>
    </source>
</evidence>
<dbReference type="Pfam" id="PF01042">
    <property type="entry name" value="Ribonuc_L-PSP"/>
    <property type="match status" value="1"/>
</dbReference>
<gene>
    <name evidence="1" type="ORF">H6P80_05370</name>
</gene>
<comment type="caution">
    <text evidence="1">The sequence shown here is derived from an EMBL/GenBank/DDBJ whole genome shotgun (WGS) entry which is preliminary data.</text>
</comment>
<dbReference type="Proteomes" id="UP000564378">
    <property type="component" value="Unassembled WGS sequence"/>
</dbReference>
<dbReference type="GO" id="GO:0005829">
    <property type="term" value="C:cytosol"/>
    <property type="evidence" value="ECO:0007669"/>
    <property type="project" value="TreeGrafter"/>
</dbReference>